<feature type="compositionally biased region" description="Acidic residues" evidence="1">
    <location>
        <begin position="283"/>
        <end position="393"/>
    </location>
</feature>
<feature type="chain" id="PRO_5046991688" evidence="2">
    <location>
        <begin position="27"/>
        <end position="946"/>
    </location>
</feature>
<dbReference type="PANTHER" id="PTHR34491:SF74">
    <property type="entry name" value="DUF4456 DOMAIN-CONTAINING PROTEIN"/>
    <property type="match status" value="1"/>
</dbReference>
<feature type="signal peptide" evidence="2">
    <location>
        <begin position="1"/>
        <end position="26"/>
    </location>
</feature>
<evidence type="ECO:0000313" key="5">
    <source>
        <dbReference type="Proteomes" id="UP001597519"/>
    </source>
</evidence>
<dbReference type="InterPro" id="IPR013783">
    <property type="entry name" value="Ig-like_fold"/>
</dbReference>
<feature type="compositionally biased region" description="Acidic residues" evidence="1">
    <location>
        <begin position="248"/>
        <end position="275"/>
    </location>
</feature>
<proteinExistence type="predicted"/>
<dbReference type="Proteomes" id="UP001597519">
    <property type="component" value="Unassembled WGS sequence"/>
</dbReference>
<sequence>MRKFFIINMAVILLISSILEFSHVQAAETDSDIDPDTACQQYEFYLDSPVEGDNKITGQGIPSEVVVLKIDGKKHSEVIVNQQQKFTFPLDEPITEKQSIEIEIGNNKIKANVVLKDQSDEKTVELSGNLDCRDLKMTEKLIEEAERKAEEEAAQAEAEEAERKAEEEAAQAEAEEAERKAEEEAAQAEAEEAERKAEEEAAQAEAEEAERKAEEEAAQAEAEEAERKTEEEAAQAEAEEAERKAEEEAAQAEAEEAEREAEEEAEQTESEESEREAEKETEQAESEESEREAEQTESEEAEREAEEETEQAEAEEAERESEEETEQAESEESEREVEEETEQAEAEEAEREAEEETEQAESEESEREAEEETEQAESEEAEREVEEETEQTDFEVSSYGIPSVMNSLNCPASRPLINRPAGCVYNTTDMHSDLRNSSVGTVQHMGNFTHNINIGSVTIASNSRAKIWDGNNSNMTFQTIAALANYNLSNSTTDGISTFTLRNFNSINMGEILSLINSAFLNSSGNSTVNVQNVNFSATPSLLLSSGRSFFNGQSSVINFSGTNNISSPNNSSVLTTGSMSVMSSSITNITQLNNSNTAAAVSLAGNTLSVASNAQLNILSQGVNIHKSGSLNINVGSNAYFNLVNNTGGGRLFSSTTNATINADGMVLGLWGNTTTGRPVQYTRTQSRMQFNVNGNNVSAVNMVPSVNNFNTRFNLSDKRRMVIESPSQKPVLNRVAPGSNSITGTAAPNSRVYLTDTPSISTTANASGQFTLNLSSAAADGSTIRVDAIDSGKNIPSEAAEIRVERQVLEFAQSPKDIIFETTEIKNEDNVNIPRTEDNYSFQIRDTRNTQSWRLNVRADSPMTNQQGDTLNNSLVYYDGSTYRNIETNAVQVASSTDYQRDSNGISTVTWQRDRGILLRLNPITASPSSAYSTKLTWTLTDGP</sequence>
<gene>
    <name evidence="4" type="ORF">ACFSX4_05590</name>
</gene>
<evidence type="ECO:0000313" key="4">
    <source>
        <dbReference type="EMBL" id="MFD2829935.1"/>
    </source>
</evidence>
<dbReference type="Pfam" id="PF17936">
    <property type="entry name" value="Big_6"/>
    <property type="match status" value="1"/>
</dbReference>
<organism evidence="4 5">
    <name type="scientific">Corticicoccus populi</name>
    <dbReference type="NCBI Taxonomy" id="1812821"/>
    <lineage>
        <taxon>Bacteria</taxon>
        <taxon>Bacillati</taxon>
        <taxon>Bacillota</taxon>
        <taxon>Bacilli</taxon>
        <taxon>Bacillales</taxon>
        <taxon>Staphylococcaceae</taxon>
        <taxon>Corticicoccus</taxon>
    </lineage>
</organism>
<dbReference type="RefSeq" id="WP_377772385.1">
    <property type="nucleotide sequence ID" value="NZ_JBHUOQ010000001.1"/>
</dbReference>
<reference evidence="5" key="1">
    <citation type="journal article" date="2019" name="Int. J. Syst. Evol. Microbiol.">
        <title>The Global Catalogue of Microorganisms (GCM) 10K type strain sequencing project: providing services to taxonomists for standard genome sequencing and annotation.</title>
        <authorList>
            <consortium name="The Broad Institute Genomics Platform"/>
            <consortium name="The Broad Institute Genome Sequencing Center for Infectious Disease"/>
            <person name="Wu L."/>
            <person name="Ma J."/>
        </authorList>
    </citation>
    <scope>NUCLEOTIDE SEQUENCE [LARGE SCALE GENOMIC DNA]</scope>
    <source>
        <strain evidence="5">KCTC 33575</strain>
    </source>
</reference>
<dbReference type="EMBL" id="JBHUOQ010000001">
    <property type="protein sequence ID" value="MFD2829935.1"/>
    <property type="molecule type" value="Genomic_DNA"/>
</dbReference>
<keyword evidence="5" id="KW-1185">Reference proteome</keyword>
<keyword evidence="2" id="KW-0732">Signal</keyword>
<evidence type="ECO:0000256" key="1">
    <source>
        <dbReference type="SAM" id="MobiDB-lite"/>
    </source>
</evidence>
<evidence type="ECO:0000259" key="3">
    <source>
        <dbReference type="Pfam" id="PF17936"/>
    </source>
</evidence>
<feature type="domain" description="Bacterial Ig" evidence="3">
    <location>
        <begin position="731"/>
        <end position="806"/>
    </location>
</feature>
<accession>A0ABW5WU39</accession>
<dbReference type="InterPro" id="IPR041498">
    <property type="entry name" value="Big_6"/>
</dbReference>
<protein>
    <submittedName>
        <fullName evidence="4">Ig-like domain-containing protein</fullName>
    </submittedName>
</protein>
<evidence type="ECO:0000256" key="2">
    <source>
        <dbReference type="SAM" id="SignalP"/>
    </source>
</evidence>
<comment type="caution">
    <text evidence="4">The sequence shown here is derived from an EMBL/GenBank/DDBJ whole genome shotgun (WGS) entry which is preliminary data.</text>
</comment>
<dbReference type="PANTHER" id="PTHR34491">
    <property type="entry name" value="A-TYPE INCLUSION PROTEIN, PUTATIVE-RELATED"/>
    <property type="match status" value="1"/>
</dbReference>
<name>A0ABW5WU39_9STAP</name>
<feature type="region of interest" description="Disordered" evidence="1">
    <location>
        <begin position="145"/>
        <end position="397"/>
    </location>
</feature>
<dbReference type="Gene3D" id="2.60.40.10">
    <property type="entry name" value="Immunoglobulins"/>
    <property type="match status" value="1"/>
</dbReference>